<evidence type="ECO:0000259" key="2">
    <source>
        <dbReference type="Pfam" id="PF03732"/>
    </source>
</evidence>
<feature type="domain" description="Retrotransposon gag" evidence="2">
    <location>
        <begin position="100"/>
        <end position="168"/>
    </location>
</feature>
<evidence type="ECO:0000256" key="1">
    <source>
        <dbReference type="SAM" id="MobiDB-lite"/>
    </source>
</evidence>
<accession>A0AA88UZ09</accession>
<protein>
    <recommendedName>
        <fullName evidence="2">Retrotransposon gag domain-containing protein</fullName>
    </recommendedName>
</protein>
<sequence>MVSNTSEHHFTLPVMMTSAISLEEQLATMSRATERLTKTEEEKDLQIANLMIKLESKKGKESKSADMDDADEALKQADTNEHLDASTSARHENKEKPELIDCLEEMERDFQNRFYNTCRSVSMMELTNIKQRKEEPVVDYINRWRALSLNCKERLSKASAVKMCMQGMH</sequence>
<dbReference type="PANTHER" id="PTHR33437">
    <property type="entry name" value="OS06G0361200 PROTEIN"/>
    <property type="match status" value="1"/>
</dbReference>
<keyword evidence="4" id="KW-1185">Reference proteome</keyword>
<comment type="caution">
    <text evidence="3">The sequence shown here is derived from an EMBL/GenBank/DDBJ whole genome shotgun (WGS) entry which is preliminary data.</text>
</comment>
<name>A0AA88UZ09_9ASTE</name>
<gene>
    <name evidence="3" type="ORF">RJ639_024641</name>
</gene>
<dbReference type="InterPro" id="IPR005162">
    <property type="entry name" value="Retrotrans_gag_dom"/>
</dbReference>
<feature type="region of interest" description="Disordered" evidence="1">
    <location>
        <begin position="58"/>
        <end position="94"/>
    </location>
</feature>
<organism evidence="3 4">
    <name type="scientific">Escallonia herrerae</name>
    <dbReference type="NCBI Taxonomy" id="1293975"/>
    <lineage>
        <taxon>Eukaryota</taxon>
        <taxon>Viridiplantae</taxon>
        <taxon>Streptophyta</taxon>
        <taxon>Embryophyta</taxon>
        <taxon>Tracheophyta</taxon>
        <taxon>Spermatophyta</taxon>
        <taxon>Magnoliopsida</taxon>
        <taxon>eudicotyledons</taxon>
        <taxon>Gunneridae</taxon>
        <taxon>Pentapetalae</taxon>
        <taxon>asterids</taxon>
        <taxon>campanulids</taxon>
        <taxon>Escalloniales</taxon>
        <taxon>Escalloniaceae</taxon>
        <taxon>Escallonia</taxon>
    </lineage>
</organism>
<dbReference type="Proteomes" id="UP001188597">
    <property type="component" value="Unassembled WGS sequence"/>
</dbReference>
<dbReference type="Pfam" id="PF03732">
    <property type="entry name" value="Retrotrans_gag"/>
    <property type="match status" value="1"/>
</dbReference>
<evidence type="ECO:0000313" key="3">
    <source>
        <dbReference type="EMBL" id="KAK2998459.1"/>
    </source>
</evidence>
<proteinExistence type="predicted"/>
<dbReference type="AlphaFoldDB" id="A0AA88UZ09"/>
<reference evidence="3" key="1">
    <citation type="submission" date="2022-12" db="EMBL/GenBank/DDBJ databases">
        <title>Draft genome assemblies for two species of Escallonia (Escalloniales).</title>
        <authorList>
            <person name="Chanderbali A."/>
            <person name="Dervinis C."/>
            <person name="Anghel I."/>
            <person name="Soltis D."/>
            <person name="Soltis P."/>
            <person name="Zapata F."/>
        </authorList>
    </citation>
    <scope>NUCLEOTIDE SEQUENCE</scope>
    <source>
        <strain evidence="3">UCBG64.0493</strain>
        <tissue evidence="3">Leaf</tissue>
    </source>
</reference>
<dbReference type="PANTHER" id="PTHR33437:SF2">
    <property type="entry name" value="OS06G0361200 PROTEIN"/>
    <property type="match status" value="1"/>
</dbReference>
<dbReference type="EMBL" id="JAVXUP010003644">
    <property type="protein sequence ID" value="KAK2998459.1"/>
    <property type="molecule type" value="Genomic_DNA"/>
</dbReference>
<evidence type="ECO:0000313" key="4">
    <source>
        <dbReference type="Proteomes" id="UP001188597"/>
    </source>
</evidence>